<accession>A0A5C6DM08</accession>
<reference evidence="2 3" key="1">
    <citation type="submission" date="2019-02" db="EMBL/GenBank/DDBJ databases">
        <title>Deep-cultivation of Planctomycetes and their phenomic and genomic characterization uncovers novel biology.</title>
        <authorList>
            <person name="Wiegand S."/>
            <person name="Jogler M."/>
            <person name="Boedeker C."/>
            <person name="Pinto D."/>
            <person name="Vollmers J."/>
            <person name="Rivas-Marin E."/>
            <person name="Kohn T."/>
            <person name="Peeters S.H."/>
            <person name="Heuer A."/>
            <person name="Rast P."/>
            <person name="Oberbeckmann S."/>
            <person name="Bunk B."/>
            <person name="Jeske O."/>
            <person name="Meyerdierks A."/>
            <person name="Storesund J.E."/>
            <person name="Kallscheuer N."/>
            <person name="Luecker S."/>
            <person name="Lage O.M."/>
            <person name="Pohl T."/>
            <person name="Merkel B.J."/>
            <person name="Hornburger P."/>
            <person name="Mueller R.-W."/>
            <person name="Bruemmer F."/>
            <person name="Labrenz M."/>
            <person name="Spormann A.M."/>
            <person name="Op Den Camp H."/>
            <person name="Overmann J."/>
            <person name="Amann R."/>
            <person name="Jetten M.S.M."/>
            <person name="Mascher T."/>
            <person name="Medema M.H."/>
            <person name="Devos D.P."/>
            <person name="Kaster A.-K."/>
            <person name="Ovreas L."/>
            <person name="Rohde M."/>
            <person name="Galperin M.Y."/>
            <person name="Jogler C."/>
        </authorList>
    </citation>
    <scope>NUCLEOTIDE SEQUENCE [LARGE SCALE GENOMIC DNA]</scope>
    <source>
        <strain evidence="2 3">Poly41</strain>
    </source>
</reference>
<evidence type="ECO:0000313" key="3">
    <source>
        <dbReference type="Proteomes" id="UP000319143"/>
    </source>
</evidence>
<keyword evidence="3" id="KW-1185">Reference proteome</keyword>
<proteinExistence type="predicted"/>
<feature type="region of interest" description="Disordered" evidence="1">
    <location>
        <begin position="1"/>
        <end position="59"/>
    </location>
</feature>
<dbReference type="Proteomes" id="UP000319143">
    <property type="component" value="Unassembled WGS sequence"/>
</dbReference>
<comment type="caution">
    <text evidence="2">The sequence shown here is derived from an EMBL/GenBank/DDBJ whole genome shotgun (WGS) entry which is preliminary data.</text>
</comment>
<gene>
    <name evidence="2" type="ORF">Poly41_33010</name>
</gene>
<sequence>MRQSTQANAAVRPHSSGNTEAAMFTSDHAMRLASGSTSGGNLPDILSIGLPSAMQEISR</sequence>
<name>A0A5C6DM08_9BACT</name>
<dbReference type="EMBL" id="SJPV01000005">
    <property type="protein sequence ID" value="TWU37174.1"/>
    <property type="molecule type" value="Genomic_DNA"/>
</dbReference>
<dbReference type="RefSeq" id="WP_146527444.1">
    <property type="nucleotide sequence ID" value="NZ_SJPV01000005.1"/>
</dbReference>
<evidence type="ECO:0000313" key="2">
    <source>
        <dbReference type="EMBL" id="TWU37174.1"/>
    </source>
</evidence>
<evidence type="ECO:0000256" key="1">
    <source>
        <dbReference type="SAM" id="MobiDB-lite"/>
    </source>
</evidence>
<organism evidence="2 3">
    <name type="scientific">Novipirellula artificiosorum</name>
    <dbReference type="NCBI Taxonomy" id="2528016"/>
    <lineage>
        <taxon>Bacteria</taxon>
        <taxon>Pseudomonadati</taxon>
        <taxon>Planctomycetota</taxon>
        <taxon>Planctomycetia</taxon>
        <taxon>Pirellulales</taxon>
        <taxon>Pirellulaceae</taxon>
        <taxon>Novipirellula</taxon>
    </lineage>
</organism>
<dbReference type="AlphaFoldDB" id="A0A5C6DM08"/>
<protein>
    <submittedName>
        <fullName evidence="2">Uncharacterized protein</fullName>
    </submittedName>
</protein>